<dbReference type="HOGENOM" id="CLU_1973782_0_0_1"/>
<name>A0A072VHD9_MEDTR</name>
<dbReference type="Proteomes" id="UP000002051">
    <property type="component" value="Unassembled WGS sequence"/>
</dbReference>
<dbReference type="AlphaFoldDB" id="A0A072VHD9"/>
<keyword evidence="3" id="KW-1185">Reference proteome</keyword>
<accession>A0A072VHD9</accession>
<dbReference type="EMBL" id="CM001217">
    <property type="protein sequence ID" value="KEH41419.1"/>
    <property type="molecule type" value="Genomic_DNA"/>
</dbReference>
<organism evidence="1 3">
    <name type="scientific">Medicago truncatula</name>
    <name type="common">Barrel medic</name>
    <name type="synonym">Medicago tribuloides</name>
    <dbReference type="NCBI Taxonomy" id="3880"/>
    <lineage>
        <taxon>Eukaryota</taxon>
        <taxon>Viridiplantae</taxon>
        <taxon>Streptophyta</taxon>
        <taxon>Embryophyta</taxon>
        <taxon>Tracheophyta</taxon>
        <taxon>Spermatophyta</taxon>
        <taxon>Magnoliopsida</taxon>
        <taxon>eudicotyledons</taxon>
        <taxon>Gunneridae</taxon>
        <taxon>Pentapetalae</taxon>
        <taxon>rosids</taxon>
        <taxon>fabids</taxon>
        <taxon>Fabales</taxon>
        <taxon>Fabaceae</taxon>
        <taxon>Papilionoideae</taxon>
        <taxon>50 kb inversion clade</taxon>
        <taxon>NPAAA clade</taxon>
        <taxon>Hologalegina</taxon>
        <taxon>IRL clade</taxon>
        <taxon>Trifolieae</taxon>
        <taxon>Medicago</taxon>
    </lineage>
</organism>
<protein>
    <submittedName>
        <fullName evidence="1 2">Uncharacterized protein</fullName>
    </submittedName>
</protein>
<reference evidence="1 3" key="1">
    <citation type="journal article" date="2011" name="Nature">
        <title>The Medicago genome provides insight into the evolution of rhizobial symbioses.</title>
        <authorList>
            <person name="Young N.D."/>
            <person name="Debelle F."/>
            <person name="Oldroyd G.E."/>
            <person name="Geurts R."/>
            <person name="Cannon S.B."/>
            <person name="Udvardi M.K."/>
            <person name="Benedito V.A."/>
            <person name="Mayer K.F."/>
            <person name="Gouzy J."/>
            <person name="Schoof H."/>
            <person name="Van de Peer Y."/>
            <person name="Proost S."/>
            <person name="Cook D.R."/>
            <person name="Meyers B.C."/>
            <person name="Spannagl M."/>
            <person name="Cheung F."/>
            <person name="De Mita S."/>
            <person name="Krishnakumar V."/>
            <person name="Gundlach H."/>
            <person name="Zhou S."/>
            <person name="Mudge J."/>
            <person name="Bharti A.K."/>
            <person name="Murray J.D."/>
            <person name="Naoumkina M.A."/>
            <person name="Rosen B."/>
            <person name="Silverstein K.A."/>
            <person name="Tang H."/>
            <person name="Rombauts S."/>
            <person name="Zhao P.X."/>
            <person name="Zhou P."/>
            <person name="Barbe V."/>
            <person name="Bardou P."/>
            <person name="Bechner M."/>
            <person name="Bellec A."/>
            <person name="Berger A."/>
            <person name="Berges H."/>
            <person name="Bidwell S."/>
            <person name="Bisseling T."/>
            <person name="Choisne N."/>
            <person name="Couloux A."/>
            <person name="Denny R."/>
            <person name="Deshpande S."/>
            <person name="Dai X."/>
            <person name="Doyle J.J."/>
            <person name="Dudez A.M."/>
            <person name="Farmer A.D."/>
            <person name="Fouteau S."/>
            <person name="Franken C."/>
            <person name="Gibelin C."/>
            <person name="Gish J."/>
            <person name="Goldstein S."/>
            <person name="Gonzalez A.J."/>
            <person name="Green P.J."/>
            <person name="Hallab A."/>
            <person name="Hartog M."/>
            <person name="Hua A."/>
            <person name="Humphray S.J."/>
            <person name="Jeong D.H."/>
            <person name="Jing Y."/>
            <person name="Jocker A."/>
            <person name="Kenton S.M."/>
            <person name="Kim D.J."/>
            <person name="Klee K."/>
            <person name="Lai H."/>
            <person name="Lang C."/>
            <person name="Lin S."/>
            <person name="Macmil S.L."/>
            <person name="Magdelenat G."/>
            <person name="Matthews L."/>
            <person name="McCorrison J."/>
            <person name="Monaghan E.L."/>
            <person name="Mun J.H."/>
            <person name="Najar F.Z."/>
            <person name="Nicholson C."/>
            <person name="Noirot C."/>
            <person name="O'Bleness M."/>
            <person name="Paule C.R."/>
            <person name="Poulain J."/>
            <person name="Prion F."/>
            <person name="Qin B."/>
            <person name="Qu C."/>
            <person name="Retzel E.F."/>
            <person name="Riddle C."/>
            <person name="Sallet E."/>
            <person name="Samain S."/>
            <person name="Samson N."/>
            <person name="Sanders I."/>
            <person name="Saurat O."/>
            <person name="Scarpelli C."/>
            <person name="Schiex T."/>
            <person name="Segurens B."/>
            <person name="Severin A.J."/>
            <person name="Sherrier D.J."/>
            <person name="Shi R."/>
            <person name="Sims S."/>
            <person name="Singer S.R."/>
            <person name="Sinharoy S."/>
            <person name="Sterck L."/>
            <person name="Viollet A."/>
            <person name="Wang B.B."/>
            <person name="Wang K."/>
            <person name="Wang M."/>
            <person name="Wang X."/>
            <person name="Warfsmann J."/>
            <person name="Weissenbach J."/>
            <person name="White D.D."/>
            <person name="White J.D."/>
            <person name="Wiley G.B."/>
            <person name="Wincker P."/>
            <person name="Xing Y."/>
            <person name="Yang L."/>
            <person name="Yao Z."/>
            <person name="Ying F."/>
            <person name="Zhai J."/>
            <person name="Zhou L."/>
            <person name="Zuber A."/>
            <person name="Denarie J."/>
            <person name="Dixon R.A."/>
            <person name="May G.D."/>
            <person name="Schwartz D.C."/>
            <person name="Rogers J."/>
            <person name="Quetier F."/>
            <person name="Town C.D."/>
            <person name="Roe B.A."/>
        </authorList>
    </citation>
    <scope>NUCLEOTIDE SEQUENCE [LARGE SCALE GENOMIC DNA]</scope>
    <source>
        <strain evidence="1">A17</strain>
        <strain evidence="2 3">cv. Jemalong A17</strain>
    </source>
</reference>
<reference evidence="2" key="3">
    <citation type="submission" date="2015-04" db="UniProtKB">
        <authorList>
            <consortium name="EnsemblPlants"/>
        </authorList>
    </citation>
    <scope>IDENTIFICATION</scope>
    <source>
        <strain evidence="2">cv. Jemalong A17</strain>
    </source>
</reference>
<evidence type="ECO:0000313" key="2">
    <source>
        <dbReference type="EnsemblPlants" id="KEH41419"/>
    </source>
</evidence>
<proteinExistence type="predicted"/>
<evidence type="ECO:0000313" key="3">
    <source>
        <dbReference type="Proteomes" id="UP000002051"/>
    </source>
</evidence>
<sequence length="127" mass="15228">MSCIFIFVWRSLGGFDMVDLGSEKKQNSLRHFSSPFTLQLNYHKPYDVYNQPMESIAQRIHKLHEYKTSKFFVQKKTKLILLAKYWQRILGRKVIFPSLWTEQKVSNLNIALIVNKNFLRFQRRGEE</sequence>
<evidence type="ECO:0000313" key="1">
    <source>
        <dbReference type="EMBL" id="KEH41419.1"/>
    </source>
</evidence>
<reference evidence="1 3" key="2">
    <citation type="journal article" date="2014" name="BMC Genomics">
        <title>An improved genome release (version Mt4.0) for the model legume Medicago truncatula.</title>
        <authorList>
            <person name="Tang H."/>
            <person name="Krishnakumar V."/>
            <person name="Bidwell S."/>
            <person name="Rosen B."/>
            <person name="Chan A."/>
            <person name="Zhou S."/>
            <person name="Gentzbittel L."/>
            <person name="Childs K.L."/>
            <person name="Yandell M."/>
            <person name="Gundlach H."/>
            <person name="Mayer K.F."/>
            <person name="Schwartz D.C."/>
            <person name="Town C.D."/>
        </authorList>
    </citation>
    <scope>GENOME REANNOTATION</scope>
    <source>
        <strain evidence="1">A17</strain>
        <strain evidence="2 3">cv. Jemalong A17</strain>
    </source>
</reference>
<gene>
    <name evidence="1" type="ordered locus">MTR_1g050508</name>
</gene>
<dbReference type="EnsemblPlants" id="KEH41419">
    <property type="protein sequence ID" value="KEH41419"/>
    <property type="gene ID" value="MTR_1g050508"/>
</dbReference>